<dbReference type="EMBL" id="QEAO01000004">
    <property type="protein sequence ID" value="TPX36608.1"/>
    <property type="molecule type" value="Genomic_DNA"/>
</dbReference>
<proteinExistence type="predicted"/>
<dbReference type="SUPFAM" id="SSF53474">
    <property type="entry name" value="alpha/beta-Hydrolases"/>
    <property type="match status" value="1"/>
</dbReference>
<name>A0A507CB77_9FUNG</name>
<feature type="domain" description="BD-FAE-like" evidence="3">
    <location>
        <begin position="160"/>
        <end position="378"/>
    </location>
</feature>
<gene>
    <name evidence="4" type="ORF">SmJEL517_g01173</name>
</gene>
<dbReference type="PANTHER" id="PTHR48081">
    <property type="entry name" value="AB HYDROLASE SUPERFAMILY PROTEIN C4A8.06C"/>
    <property type="match status" value="1"/>
</dbReference>
<dbReference type="Gene3D" id="3.40.50.1820">
    <property type="entry name" value="alpha/beta hydrolase"/>
    <property type="match status" value="1"/>
</dbReference>
<keyword evidence="2" id="KW-0812">Transmembrane</keyword>
<evidence type="ECO:0000256" key="2">
    <source>
        <dbReference type="SAM" id="Phobius"/>
    </source>
</evidence>
<feature type="transmembrane region" description="Helical" evidence="2">
    <location>
        <begin position="12"/>
        <end position="30"/>
    </location>
</feature>
<dbReference type="AlphaFoldDB" id="A0A507CB77"/>
<feature type="transmembrane region" description="Helical" evidence="2">
    <location>
        <begin position="86"/>
        <end position="107"/>
    </location>
</feature>
<evidence type="ECO:0000313" key="5">
    <source>
        <dbReference type="Proteomes" id="UP000319731"/>
    </source>
</evidence>
<keyword evidence="2" id="KW-1133">Transmembrane helix</keyword>
<protein>
    <recommendedName>
        <fullName evidence="3">BD-FAE-like domain-containing protein</fullName>
    </recommendedName>
</protein>
<evidence type="ECO:0000259" key="3">
    <source>
        <dbReference type="Pfam" id="PF20434"/>
    </source>
</evidence>
<sequence length="440" mass="48559">MNSVISFIGRKDVRIAVGIFSLPIILPLSVAAFPAVVLAIICSYLITWAVYLAYAQRDNTKRPVYFNTQLPYLPLSPYRVALVTKAALSAVFFFITDVLPISIKWMAKKCFAKRSESTSSSRVCEDIHYGSSQDKKLDVYCSEPTGRGAGEAATKRADYPKLPVVIFIYGGSWSSGDKRMYGPMASVMQEKGYVVVVPNYSTFPTGYLAEMVSDIRAVIEWTVAHIRTYGGDPNNLYIMGHSAGAHLGAYTIVHDAVGSEVKLSKSNTSIEFPLPCYSIPLPPIRGLILLSGVYDIVDHYQFEANRGVEEVSAMARVMGHKTKKFKGSSPTCLLEAIDFKLILNGKPIRSLPRNVLLIHGADDSTVPVSSSRKFVRALEKVGADHVQLHVLEGVDHSQPVTGKSCDLMLATTPYSQKFFRLLDRFVLDSTLNSRRATPHY</sequence>
<dbReference type="InterPro" id="IPR050300">
    <property type="entry name" value="GDXG_lipolytic_enzyme"/>
</dbReference>
<dbReference type="InterPro" id="IPR049492">
    <property type="entry name" value="BD-FAE-like_dom"/>
</dbReference>
<feature type="transmembrane region" description="Helical" evidence="2">
    <location>
        <begin position="36"/>
        <end position="54"/>
    </location>
</feature>
<keyword evidence="2" id="KW-0472">Membrane</keyword>
<keyword evidence="1" id="KW-0378">Hydrolase</keyword>
<organism evidence="4 5">
    <name type="scientific">Synchytrium microbalum</name>
    <dbReference type="NCBI Taxonomy" id="1806994"/>
    <lineage>
        <taxon>Eukaryota</taxon>
        <taxon>Fungi</taxon>
        <taxon>Fungi incertae sedis</taxon>
        <taxon>Chytridiomycota</taxon>
        <taxon>Chytridiomycota incertae sedis</taxon>
        <taxon>Chytridiomycetes</taxon>
        <taxon>Synchytriales</taxon>
        <taxon>Synchytriaceae</taxon>
        <taxon>Synchytrium</taxon>
    </lineage>
</organism>
<dbReference type="PANTHER" id="PTHR48081:SF33">
    <property type="entry name" value="KYNURENINE FORMAMIDASE"/>
    <property type="match status" value="1"/>
</dbReference>
<comment type="caution">
    <text evidence="4">The sequence shown here is derived from an EMBL/GenBank/DDBJ whole genome shotgun (WGS) entry which is preliminary data.</text>
</comment>
<dbReference type="GO" id="GO:0004061">
    <property type="term" value="F:arylformamidase activity"/>
    <property type="evidence" value="ECO:0007669"/>
    <property type="project" value="TreeGrafter"/>
</dbReference>
<reference evidence="4 5" key="1">
    <citation type="journal article" date="2019" name="Sci. Rep.">
        <title>Comparative genomics of chytrid fungi reveal insights into the obligate biotrophic and pathogenic lifestyle of Synchytrium endobioticum.</title>
        <authorList>
            <person name="van de Vossenberg B.T.L.H."/>
            <person name="Warris S."/>
            <person name="Nguyen H.D.T."/>
            <person name="van Gent-Pelzer M.P.E."/>
            <person name="Joly D.L."/>
            <person name="van de Geest H.C."/>
            <person name="Bonants P.J.M."/>
            <person name="Smith D.S."/>
            <person name="Levesque C.A."/>
            <person name="van der Lee T.A.J."/>
        </authorList>
    </citation>
    <scope>NUCLEOTIDE SEQUENCE [LARGE SCALE GENOMIC DNA]</scope>
    <source>
        <strain evidence="4 5">JEL517</strain>
    </source>
</reference>
<dbReference type="Pfam" id="PF20434">
    <property type="entry name" value="BD-FAE"/>
    <property type="match status" value="1"/>
</dbReference>
<keyword evidence="5" id="KW-1185">Reference proteome</keyword>
<dbReference type="RefSeq" id="XP_031026822.1">
    <property type="nucleotide sequence ID" value="XM_031167101.1"/>
</dbReference>
<dbReference type="Proteomes" id="UP000319731">
    <property type="component" value="Unassembled WGS sequence"/>
</dbReference>
<accession>A0A507CB77</accession>
<dbReference type="OrthoDB" id="6495301at2759"/>
<dbReference type="InterPro" id="IPR029058">
    <property type="entry name" value="AB_hydrolase_fold"/>
</dbReference>
<dbReference type="GeneID" id="42002398"/>
<dbReference type="STRING" id="1806994.A0A507CB77"/>
<evidence type="ECO:0000313" key="4">
    <source>
        <dbReference type="EMBL" id="TPX36608.1"/>
    </source>
</evidence>
<evidence type="ECO:0000256" key="1">
    <source>
        <dbReference type="ARBA" id="ARBA00022801"/>
    </source>
</evidence>